<evidence type="ECO:0000313" key="2">
    <source>
        <dbReference type="EMBL" id="ABK91814.1"/>
    </source>
</evidence>
<proteinExistence type="evidence at transcript level"/>
<dbReference type="SUPFAM" id="SSF55154">
    <property type="entry name" value="CYTH-like phosphatases"/>
    <property type="match status" value="1"/>
</dbReference>
<dbReference type="CDD" id="cd07890">
    <property type="entry name" value="CYTH-like_AC_IV-like"/>
    <property type="match status" value="1"/>
</dbReference>
<feature type="domain" description="CYTH" evidence="1">
    <location>
        <begin position="3"/>
        <end position="171"/>
    </location>
</feature>
<reference evidence="2" key="1">
    <citation type="submission" date="2006-10" db="EMBL/GenBank/DDBJ databases">
        <authorList>
            <person name="Chang H."/>
            <person name="Brick J."/>
            <person name="Vershon A.K."/>
            <person name="Nemeroff M.E."/>
        </authorList>
    </citation>
    <scope>NUCLEOTIDE SEQUENCE</scope>
</reference>
<dbReference type="Pfam" id="PF01928">
    <property type="entry name" value="CYTH"/>
    <property type="match status" value="1"/>
</dbReference>
<dbReference type="InterPro" id="IPR033469">
    <property type="entry name" value="CYTH-like_dom_sf"/>
</dbReference>
<dbReference type="PROSITE" id="PS51707">
    <property type="entry name" value="CYTH"/>
    <property type="match status" value="1"/>
</dbReference>
<dbReference type="SMART" id="SM01118">
    <property type="entry name" value="CYTH"/>
    <property type="match status" value="1"/>
</dbReference>
<name>A1DU24_ARTSF</name>
<dbReference type="Gene3D" id="2.40.320.10">
    <property type="entry name" value="Hypothetical Protein Pfu-838710-001"/>
    <property type="match status" value="1"/>
</dbReference>
<sequence length="173" mass="19607">MMAQNAEIKARVNDVDALEIAARRLSGRTPEIIFQDDTFFNVPNGRLKLRKFRNDAGELIFYDRPDSSGPKISTYSKTDTSEPDILAKTLEMALGIRGRVQKTRKLYMVDQTRVHIDKVEKLPGFYAELEVCLNEDQTPEDGKVIAEKLMEQLGIDKADLLTGAYLDLIQNQD</sequence>
<dbReference type="InterPro" id="IPR008173">
    <property type="entry name" value="Adenylyl_cyclase_CyaB"/>
</dbReference>
<evidence type="ECO:0000259" key="1">
    <source>
        <dbReference type="PROSITE" id="PS51707"/>
    </source>
</evidence>
<dbReference type="PANTHER" id="PTHR21028">
    <property type="entry name" value="SI:CH211-156B7.4"/>
    <property type="match status" value="1"/>
</dbReference>
<accession>A1DU24</accession>
<dbReference type="AlphaFoldDB" id="A1DU24"/>
<protein>
    <submittedName>
        <fullName evidence="2">Putative adenylate cyclase</fullName>
    </submittedName>
</protein>
<dbReference type="EMBL" id="EF062480">
    <property type="protein sequence ID" value="ABK91814.1"/>
    <property type="molecule type" value="mRNA"/>
</dbReference>
<dbReference type="GO" id="GO:0016462">
    <property type="term" value="F:pyrophosphatase activity"/>
    <property type="evidence" value="ECO:0007669"/>
    <property type="project" value="UniProtKB-ARBA"/>
</dbReference>
<organism evidence="2">
    <name type="scientific">Artemia franciscana</name>
    <name type="common">Brine shrimp</name>
    <name type="synonym">Artemia sanfranciscana</name>
    <dbReference type="NCBI Taxonomy" id="6661"/>
    <lineage>
        <taxon>Eukaryota</taxon>
        <taxon>Metazoa</taxon>
        <taxon>Ecdysozoa</taxon>
        <taxon>Arthropoda</taxon>
        <taxon>Crustacea</taxon>
        <taxon>Branchiopoda</taxon>
        <taxon>Anostraca</taxon>
        <taxon>Artemiidae</taxon>
        <taxon>Artemia</taxon>
    </lineage>
</organism>
<dbReference type="PANTHER" id="PTHR21028:SF2">
    <property type="entry name" value="CYTH DOMAIN-CONTAINING PROTEIN"/>
    <property type="match status" value="1"/>
</dbReference>
<dbReference type="InterPro" id="IPR023577">
    <property type="entry name" value="CYTH_domain"/>
</dbReference>